<dbReference type="InterPro" id="IPR014284">
    <property type="entry name" value="RNA_pol_sigma-70_dom"/>
</dbReference>
<feature type="domain" description="RNA polymerase sigma factor 70 region 4 type 2" evidence="8">
    <location>
        <begin position="89"/>
        <end position="140"/>
    </location>
</feature>
<dbReference type="GO" id="GO:0006352">
    <property type="term" value="P:DNA-templated transcription initiation"/>
    <property type="evidence" value="ECO:0007669"/>
    <property type="project" value="InterPro"/>
</dbReference>
<dbReference type="SUPFAM" id="SSF88659">
    <property type="entry name" value="Sigma3 and sigma4 domains of RNA polymerase sigma factors"/>
    <property type="match status" value="1"/>
</dbReference>
<name>A0A927CSG0_9BACL</name>
<evidence type="ECO:0000313" key="10">
    <source>
        <dbReference type="Proteomes" id="UP000632125"/>
    </source>
</evidence>
<keyword evidence="5 6" id="KW-0804">Transcription</keyword>
<dbReference type="Proteomes" id="UP000632125">
    <property type="component" value="Unassembled WGS sequence"/>
</dbReference>
<dbReference type="InterPro" id="IPR039425">
    <property type="entry name" value="RNA_pol_sigma-70-like"/>
</dbReference>
<keyword evidence="4 6" id="KW-0238">DNA-binding</keyword>
<evidence type="ECO:0000313" key="9">
    <source>
        <dbReference type="EMBL" id="MBD2871386.1"/>
    </source>
</evidence>
<evidence type="ECO:0000256" key="5">
    <source>
        <dbReference type="ARBA" id="ARBA00023163"/>
    </source>
</evidence>
<evidence type="ECO:0000256" key="2">
    <source>
        <dbReference type="ARBA" id="ARBA00023015"/>
    </source>
</evidence>
<dbReference type="Gene3D" id="1.10.10.10">
    <property type="entry name" value="Winged helix-like DNA-binding domain superfamily/Winged helix DNA-binding domain"/>
    <property type="match status" value="1"/>
</dbReference>
<dbReference type="AlphaFoldDB" id="A0A927CSG0"/>
<evidence type="ECO:0000259" key="8">
    <source>
        <dbReference type="Pfam" id="PF08281"/>
    </source>
</evidence>
<dbReference type="EMBL" id="JACXIY010000029">
    <property type="protein sequence ID" value="MBD2871386.1"/>
    <property type="molecule type" value="Genomic_DNA"/>
</dbReference>
<evidence type="ECO:0000256" key="3">
    <source>
        <dbReference type="ARBA" id="ARBA00023082"/>
    </source>
</evidence>
<protein>
    <recommendedName>
        <fullName evidence="6">RNA polymerase sigma factor</fullName>
    </recommendedName>
</protein>
<reference evidence="9" key="1">
    <citation type="submission" date="2020-09" db="EMBL/GenBank/DDBJ databases">
        <title>A novel bacterium of genus Paenibacillus, isolated from South China Sea.</title>
        <authorList>
            <person name="Huang H."/>
            <person name="Mo K."/>
            <person name="Hu Y."/>
        </authorList>
    </citation>
    <scope>NUCLEOTIDE SEQUENCE</scope>
    <source>
        <strain evidence="9">IB182493</strain>
    </source>
</reference>
<comment type="caution">
    <text evidence="9">The sequence shown here is derived from an EMBL/GenBank/DDBJ whole genome shotgun (WGS) entry which is preliminary data.</text>
</comment>
<keyword evidence="2 6" id="KW-0805">Transcription regulation</keyword>
<evidence type="ECO:0000256" key="6">
    <source>
        <dbReference type="RuleBase" id="RU000716"/>
    </source>
</evidence>
<dbReference type="CDD" id="cd06171">
    <property type="entry name" value="Sigma70_r4"/>
    <property type="match status" value="1"/>
</dbReference>
<dbReference type="GO" id="GO:0006950">
    <property type="term" value="P:response to stress"/>
    <property type="evidence" value="ECO:0007669"/>
    <property type="project" value="UniProtKB-ARBA"/>
</dbReference>
<dbReference type="InterPro" id="IPR013325">
    <property type="entry name" value="RNA_pol_sigma_r2"/>
</dbReference>
<feature type="domain" description="RNA polymerase sigma-70 region 2" evidence="7">
    <location>
        <begin position="12"/>
        <end position="56"/>
    </location>
</feature>
<dbReference type="NCBIfam" id="TIGR02937">
    <property type="entry name" value="sigma70-ECF"/>
    <property type="match status" value="1"/>
</dbReference>
<dbReference type="GO" id="GO:0003677">
    <property type="term" value="F:DNA binding"/>
    <property type="evidence" value="ECO:0007669"/>
    <property type="project" value="UniProtKB-KW"/>
</dbReference>
<keyword evidence="10" id="KW-1185">Reference proteome</keyword>
<accession>A0A927CSG0</accession>
<comment type="similarity">
    <text evidence="1 6">Belongs to the sigma-70 factor family. ECF subfamily.</text>
</comment>
<dbReference type="InterPro" id="IPR013324">
    <property type="entry name" value="RNA_pol_sigma_r3/r4-like"/>
</dbReference>
<sequence length="149" mass="17666">MELLLCIDSKHDMADDIAQDTFIRAFRSLDSFRGESSVKTWLLRIARNITINYKRSAFFRKIVLLDYVQSDRSTPSAETTYFDEQFVDRIWELVIRLPMKQREIILLNAHYQMPIADMADLLGLPEGTVKSRLYRARLKLDEWLKKDQY</sequence>
<dbReference type="SUPFAM" id="SSF88946">
    <property type="entry name" value="Sigma2 domain of RNA polymerase sigma factors"/>
    <property type="match status" value="1"/>
</dbReference>
<proteinExistence type="inferred from homology"/>
<dbReference type="GO" id="GO:0016987">
    <property type="term" value="F:sigma factor activity"/>
    <property type="evidence" value="ECO:0007669"/>
    <property type="project" value="UniProtKB-KW"/>
</dbReference>
<dbReference type="InterPro" id="IPR036388">
    <property type="entry name" value="WH-like_DNA-bd_sf"/>
</dbReference>
<dbReference type="PANTHER" id="PTHR43133">
    <property type="entry name" value="RNA POLYMERASE ECF-TYPE SIGMA FACTO"/>
    <property type="match status" value="1"/>
</dbReference>
<dbReference type="InterPro" id="IPR013249">
    <property type="entry name" value="RNA_pol_sigma70_r4_t2"/>
</dbReference>
<evidence type="ECO:0000256" key="1">
    <source>
        <dbReference type="ARBA" id="ARBA00010641"/>
    </source>
</evidence>
<dbReference type="Gene3D" id="1.10.1740.10">
    <property type="match status" value="1"/>
</dbReference>
<dbReference type="Pfam" id="PF08281">
    <property type="entry name" value="Sigma70_r4_2"/>
    <property type="match status" value="1"/>
</dbReference>
<dbReference type="InterPro" id="IPR000838">
    <property type="entry name" value="RNA_pol_sigma70_ECF_CS"/>
</dbReference>
<dbReference type="PANTHER" id="PTHR43133:SF46">
    <property type="entry name" value="RNA POLYMERASE SIGMA-70 FACTOR ECF SUBFAMILY"/>
    <property type="match status" value="1"/>
</dbReference>
<keyword evidence="3 6" id="KW-0731">Sigma factor</keyword>
<dbReference type="RefSeq" id="WP_190865137.1">
    <property type="nucleotide sequence ID" value="NZ_JACXIY010000029.1"/>
</dbReference>
<dbReference type="InterPro" id="IPR007627">
    <property type="entry name" value="RNA_pol_sigma70_r2"/>
</dbReference>
<organism evidence="9 10">
    <name type="scientific">Paenibacillus arenilitoris</name>
    <dbReference type="NCBI Taxonomy" id="2772299"/>
    <lineage>
        <taxon>Bacteria</taxon>
        <taxon>Bacillati</taxon>
        <taxon>Bacillota</taxon>
        <taxon>Bacilli</taxon>
        <taxon>Bacillales</taxon>
        <taxon>Paenibacillaceae</taxon>
        <taxon>Paenibacillus</taxon>
    </lineage>
</organism>
<evidence type="ECO:0000256" key="4">
    <source>
        <dbReference type="ARBA" id="ARBA00023125"/>
    </source>
</evidence>
<gene>
    <name evidence="9" type="ORF">IDH41_22620</name>
</gene>
<dbReference type="PROSITE" id="PS01063">
    <property type="entry name" value="SIGMA70_ECF"/>
    <property type="match status" value="1"/>
</dbReference>
<dbReference type="Pfam" id="PF04542">
    <property type="entry name" value="Sigma70_r2"/>
    <property type="match status" value="1"/>
</dbReference>
<evidence type="ECO:0000259" key="7">
    <source>
        <dbReference type="Pfam" id="PF04542"/>
    </source>
</evidence>